<keyword evidence="3" id="KW-0472">Membrane</keyword>
<feature type="chain" id="PRO_5038591614" evidence="6">
    <location>
        <begin position="21"/>
        <end position="460"/>
    </location>
</feature>
<evidence type="ECO:0000256" key="1">
    <source>
        <dbReference type="ARBA" id="ARBA00022475"/>
    </source>
</evidence>
<dbReference type="RefSeq" id="WP_262431676.1">
    <property type="nucleotide sequence ID" value="NZ_JACRTE010000004.1"/>
</dbReference>
<proteinExistence type="predicted"/>
<dbReference type="PANTHER" id="PTHR43649">
    <property type="entry name" value="ARABINOSE-BINDING PROTEIN-RELATED"/>
    <property type="match status" value="1"/>
</dbReference>
<feature type="signal peptide" evidence="6">
    <location>
        <begin position="1"/>
        <end position="20"/>
    </location>
</feature>
<dbReference type="Gene3D" id="3.40.190.10">
    <property type="entry name" value="Periplasmic binding protein-like II"/>
    <property type="match status" value="1"/>
</dbReference>
<evidence type="ECO:0000256" key="5">
    <source>
        <dbReference type="ARBA" id="ARBA00023288"/>
    </source>
</evidence>
<dbReference type="InterPro" id="IPR050490">
    <property type="entry name" value="Bact_solute-bd_prot1"/>
</dbReference>
<dbReference type="AlphaFoldDB" id="A0A926IS84"/>
<evidence type="ECO:0000256" key="4">
    <source>
        <dbReference type="ARBA" id="ARBA00023139"/>
    </source>
</evidence>
<reference evidence="7" key="1">
    <citation type="submission" date="2020-08" db="EMBL/GenBank/DDBJ databases">
        <title>Genome public.</title>
        <authorList>
            <person name="Liu C."/>
            <person name="Sun Q."/>
        </authorList>
    </citation>
    <scope>NUCLEOTIDE SEQUENCE</scope>
    <source>
        <strain evidence="7">NSJ-50</strain>
    </source>
</reference>
<protein>
    <submittedName>
        <fullName evidence="7">Extracellular solute-binding protein</fullName>
    </submittedName>
</protein>
<dbReference type="PANTHER" id="PTHR43649:SF33">
    <property type="entry name" value="POLYGALACTURONAN_RHAMNOGALACTURONAN-BINDING PROTEIN YTCQ"/>
    <property type="match status" value="1"/>
</dbReference>
<keyword evidence="1" id="KW-1003">Cell membrane</keyword>
<dbReference type="PROSITE" id="PS51257">
    <property type="entry name" value="PROKAR_LIPOPROTEIN"/>
    <property type="match status" value="1"/>
</dbReference>
<evidence type="ECO:0000256" key="2">
    <source>
        <dbReference type="ARBA" id="ARBA00022729"/>
    </source>
</evidence>
<name>A0A926IS84_9FIRM</name>
<dbReference type="Proteomes" id="UP000647416">
    <property type="component" value="Unassembled WGS sequence"/>
</dbReference>
<keyword evidence="8" id="KW-1185">Reference proteome</keyword>
<gene>
    <name evidence="7" type="ORF">H8706_04505</name>
</gene>
<sequence>MKKRILAVILAGFTAVSCMSGCKSKETSKTDVTKITMWTANSHSKLEMENLVNEFNRTIGKEKGIEFEYIIKENDLAKQVEIALSTNQAPDFFGGVDLEKGVQNDYIAPIEDLPGGDELIKKYDGRLTEGWHTYNGKTYRLPVSVTTMGLIYNKDMFKSAGIVDEKGEAKAPETIAEMVENAKKLTDAKKREYGIILPLKWSAWFGYDVDRVVMPSVGFSGYNPKDGTFDYSGYKPLLEAIMQIKSDESYYPGAEGIDNDPARARFAEGNIGMKIGYSWDVGVLNDQFPAKCDWGVAPIPTYTADEKYLQPTQPSWSPSISKKSLETKDKEKIMTVFEWFVGDDLARELYKRGVQIPFDYSVIDGIELGSDVKKGWKEFGELLKISTDLSPTIKTDTDGKTTIANNFVNSVWTGKMSIDALIADANKVYNDGAKKYKDLHPDYDTSTVINPDYNVKRQEG</sequence>
<comment type="caution">
    <text evidence="7">The sequence shown here is derived from an EMBL/GenBank/DDBJ whole genome shotgun (WGS) entry which is preliminary data.</text>
</comment>
<accession>A0A926IS84</accession>
<evidence type="ECO:0000256" key="6">
    <source>
        <dbReference type="SAM" id="SignalP"/>
    </source>
</evidence>
<dbReference type="InterPro" id="IPR006059">
    <property type="entry name" value="SBP"/>
</dbReference>
<keyword evidence="2 6" id="KW-0732">Signal</keyword>
<organism evidence="7 8">
    <name type="scientific">Qingrenia yutianensis</name>
    <dbReference type="NCBI Taxonomy" id="2763676"/>
    <lineage>
        <taxon>Bacteria</taxon>
        <taxon>Bacillati</taxon>
        <taxon>Bacillota</taxon>
        <taxon>Clostridia</taxon>
        <taxon>Eubacteriales</taxon>
        <taxon>Oscillospiraceae</taxon>
        <taxon>Qingrenia</taxon>
    </lineage>
</organism>
<dbReference type="EMBL" id="JACRTE010000004">
    <property type="protein sequence ID" value="MBC8596129.1"/>
    <property type="molecule type" value="Genomic_DNA"/>
</dbReference>
<keyword evidence="5" id="KW-0449">Lipoprotein</keyword>
<evidence type="ECO:0000313" key="8">
    <source>
        <dbReference type="Proteomes" id="UP000647416"/>
    </source>
</evidence>
<evidence type="ECO:0000256" key="3">
    <source>
        <dbReference type="ARBA" id="ARBA00023136"/>
    </source>
</evidence>
<evidence type="ECO:0000313" key="7">
    <source>
        <dbReference type="EMBL" id="MBC8596129.1"/>
    </source>
</evidence>
<keyword evidence="4" id="KW-0564">Palmitate</keyword>
<dbReference type="SUPFAM" id="SSF53850">
    <property type="entry name" value="Periplasmic binding protein-like II"/>
    <property type="match status" value="1"/>
</dbReference>
<dbReference type="Pfam" id="PF13416">
    <property type="entry name" value="SBP_bac_8"/>
    <property type="match status" value="1"/>
</dbReference>